<dbReference type="PANTHER" id="PTHR10619:SF0">
    <property type="entry name" value="F-ACTIN-CAPPING PROTEIN SUBUNIT BETA ISOFORMS 1 AND 2"/>
    <property type="match status" value="1"/>
</dbReference>
<dbReference type="Gene3D" id="3.90.1150.210">
    <property type="entry name" value="F-actin capping protein, beta subunit"/>
    <property type="match status" value="1"/>
</dbReference>
<evidence type="ECO:0000256" key="7">
    <source>
        <dbReference type="SAM" id="MobiDB-lite"/>
    </source>
</evidence>
<feature type="compositionally biased region" description="Low complexity" evidence="7">
    <location>
        <begin position="467"/>
        <end position="476"/>
    </location>
</feature>
<evidence type="ECO:0000256" key="6">
    <source>
        <dbReference type="ARBA" id="ARBA00023212"/>
    </source>
</evidence>
<evidence type="ECO:0000256" key="4">
    <source>
        <dbReference type="ARBA" id="ARBA00022490"/>
    </source>
</evidence>
<dbReference type="SUPFAM" id="SSF90096">
    <property type="entry name" value="Subunits of heterodimeric actin filament capping protein Capz"/>
    <property type="match status" value="1"/>
</dbReference>
<feature type="compositionally biased region" description="Basic and acidic residues" evidence="7">
    <location>
        <begin position="477"/>
        <end position="486"/>
    </location>
</feature>
<evidence type="ECO:0000313" key="9">
    <source>
        <dbReference type="Proteomes" id="UP000887581"/>
    </source>
</evidence>
<keyword evidence="3" id="KW-0117">Actin capping</keyword>
<dbReference type="InterPro" id="IPR001698">
    <property type="entry name" value="CAPZB"/>
</dbReference>
<keyword evidence="5" id="KW-0009">Actin-binding</keyword>
<dbReference type="SUPFAM" id="SSF57414">
    <property type="entry name" value="Hairpin loop containing domain-like"/>
    <property type="match status" value="1"/>
</dbReference>
<dbReference type="CDD" id="cd01099">
    <property type="entry name" value="PAN_AP_HGF"/>
    <property type="match status" value="1"/>
</dbReference>
<dbReference type="AlphaFoldDB" id="A0A915Q3X1"/>
<feature type="domain" description="Apple" evidence="8">
    <location>
        <begin position="609"/>
        <end position="696"/>
    </location>
</feature>
<dbReference type="PROSITE" id="PS50948">
    <property type="entry name" value="PAN"/>
    <property type="match status" value="2"/>
</dbReference>
<dbReference type="FunFam" id="1.20.58.570:FF:000001">
    <property type="entry name" value="F-actin-capping protein subunit beta"/>
    <property type="match status" value="1"/>
</dbReference>
<dbReference type="InterPro" id="IPR042276">
    <property type="entry name" value="CapZ_alpha/beta_2"/>
</dbReference>
<sequence>MGDQQLDCALDLMRRLPPQQVEKNLNDLIDLCPRLVDDLLSAVDQPLKIARDKETGKEYLLCDYNRDSDSYRSPWSNTYDPPLEDGASPSDKLRKLEIEMNAAFEAYRDAYFEGGVSSVYFWDLDYGFAGVVLIKKIGDGLRNIQGCWDSIHVVEIQEKAGGRHAHYKLTSTVMLWLQMTKQASGMMNLGGSVTRQVEADHPVNDSANTHLINIGKMIEDMESKIRSTLNEVYFGKTKQIVGELRTTLDAEELKRQKKIATEIKGGIGLERCFERHIGQRLSDLIPYHSEWRMKASEECLVFCALSSSRCRSTVHDMFQHICYYFLDDGRQHVRNAHGMVYFRVTGKKCLEQFLSGSNRTLLASGFAVPKRVSSITNDGESSIVKWPVIALANPLIHIPPGGRAITPTPYFDNEQKFKKHKKFDDSNLSAMNSTTAISANGIITANTLTSPTVISVVSSEKDDEMSSESMQWMSASSERREDSADSGFRELETLEQLDQETFQSHASFFVGNVEKLPRLGRNFEKDRQKDGVDLNKLLKATPQDIRRSPIKTFQMNTKQLSEDTNEIMRILNSEKLIMDELMPIPKIKSISMTPSKRNKMERLLFLGLCGSNELEIWLVIENAELKSDKTEKKTSAGSYKSCKAKCNLITHSGRECNSYTYDEINRLCVTHINKDAAVSSLAFISSPQIDFTVRTAIKFCYPGSLAVLEECPDLIAFLSHTIDAKPREIFNDIPKGREGLQACIELCILASHFHCKSALFDNRTGKCLLHDEDSLSSPEHFREHRQDGLIYFENGCFEQFRKEQFPIKTHMKRFPIERFDNVHQEKQQRTSGAYHIEN</sequence>
<dbReference type="PANTHER" id="PTHR10619">
    <property type="entry name" value="F-ACTIN-CAPPING PROTEIN SUBUNIT BETA"/>
    <property type="match status" value="1"/>
</dbReference>
<dbReference type="SMART" id="SM00473">
    <property type="entry name" value="PAN_AP"/>
    <property type="match status" value="3"/>
</dbReference>
<dbReference type="GO" id="GO:0010591">
    <property type="term" value="P:regulation of lamellipodium assembly"/>
    <property type="evidence" value="ECO:0007669"/>
    <property type="project" value="TreeGrafter"/>
</dbReference>
<dbReference type="Proteomes" id="UP000887581">
    <property type="component" value="Unplaced"/>
</dbReference>
<dbReference type="PRINTS" id="PR00192">
    <property type="entry name" value="FACTINCAPB"/>
</dbReference>
<dbReference type="InterPro" id="IPR003609">
    <property type="entry name" value="Pan_app"/>
</dbReference>
<reference evidence="10" key="1">
    <citation type="submission" date="2022-11" db="UniProtKB">
        <authorList>
            <consortium name="WormBaseParasite"/>
        </authorList>
    </citation>
    <scope>IDENTIFICATION</scope>
</reference>
<name>A0A915Q3X1_9BILA</name>
<protein>
    <submittedName>
        <fullName evidence="10">Apple domain-containing protein</fullName>
    </submittedName>
</protein>
<keyword evidence="4" id="KW-0963">Cytoplasm</keyword>
<dbReference type="GO" id="GO:0005737">
    <property type="term" value="C:cytoplasm"/>
    <property type="evidence" value="ECO:0007669"/>
    <property type="project" value="InterPro"/>
</dbReference>
<evidence type="ECO:0000313" key="10">
    <source>
        <dbReference type="WBParaSite" id="sdigi.contig886.g9948.t1"/>
    </source>
</evidence>
<dbReference type="Gene3D" id="1.20.58.570">
    <property type="match status" value="1"/>
</dbReference>
<dbReference type="Pfam" id="PF01115">
    <property type="entry name" value="F_actin_cap_B"/>
    <property type="match status" value="1"/>
</dbReference>
<feature type="region of interest" description="Disordered" evidence="7">
    <location>
        <begin position="459"/>
        <end position="486"/>
    </location>
</feature>
<keyword evidence="6" id="KW-0206">Cytoskeleton</keyword>
<accession>A0A915Q3X1</accession>
<dbReference type="GO" id="GO:0000902">
    <property type="term" value="P:cell morphogenesis"/>
    <property type="evidence" value="ECO:0007669"/>
    <property type="project" value="TreeGrafter"/>
</dbReference>
<evidence type="ECO:0000256" key="1">
    <source>
        <dbReference type="ARBA" id="ARBA00004245"/>
    </source>
</evidence>
<dbReference type="WBParaSite" id="sdigi.contig886.g9948.t1">
    <property type="protein sequence ID" value="sdigi.contig886.g9948.t1"/>
    <property type="gene ID" value="sdigi.contig886.g9948"/>
</dbReference>
<comment type="similarity">
    <text evidence="2">Belongs to the F-actin-capping protein beta subunit family.</text>
</comment>
<dbReference type="GO" id="GO:0051016">
    <property type="term" value="P:barbed-end actin filament capping"/>
    <property type="evidence" value="ECO:0007669"/>
    <property type="project" value="InterPro"/>
</dbReference>
<dbReference type="InterPro" id="IPR043175">
    <property type="entry name" value="CAPZB_N"/>
</dbReference>
<dbReference type="InterPro" id="IPR019771">
    <property type="entry name" value="F-actin_capping_bsu_CS"/>
</dbReference>
<dbReference type="InterPro" id="IPR037282">
    <property type="entry name" value="CapZ_alpha/beta"/>
</dbReference>
<evidence type="ECO:0000256" key="3">
    <source>
        <dbReference type="ARBA" id="ARBA00022467"/>
    </source>
</evidence>
<proteinExistence type="inferred from homology"/>
<evidence type="ECO:0000256" key="5">
    <source>
        <dbReference type="ARBA" id="ARBA00023203"/>
    </source>
</evidence>
<organism evidence="9 10">
    <name type="scientific">Setaria digitata</name>
    <dbReference type="NCBI Taxonomy" id="48799"/>
    <lineage>
        <taxon>Eukaryota</taxon>
        <taxon>Metazoa</taxon>
        <taxon>Ecdysozoa</taxon>
        <taxon>Nematoda</taxon>
        <taxon>Chromadorea</taxon>
        <taxon>Rhabditida</taxon>
        <taxon>Spirurina</taxon>
        <taxon>Spiruromorpha</taxon>
        <taxon>Filarioidea</taxon>
        <taxon>Setariidae</taxon>
        <taxon>Setaria</taxon>
    </lineage>
</organism>
<dbReference type="Gene3D" id="3.50.4.10">
    <property type="entry name" value="Hepatocyte Growth Factor"/>
    <property type="match status" value="1"/>
</dbReference>
<evidence type="ECO:0000259" key="8">
    <source>
        <dbReference type="PROSITE" id="PS50948"/>
    </source>
</evidence>
<dbReference type="FunFam" id="3.90.1150.210:FF:000001">
    <property type="entry name" value="F-actin-capping protein subunit beta"/>
    <property type="match status" value="1"/>
</dbReference>
<comment type="subcellular location">
    <subcellularLocation>
        <location evidence="1">Cytoplasm</location>
        <location evidence="1">Cytoskeleton</location>
    </subcellularLocation>
</comment>
<keyword evidence="9" id="KW-1185">Reference proteome</keyword>
<feature type="domain" description="Apple" evidence="8">
    <location>
        <begin position="711"/>
        <end position="796"/>
    </location>
</feature>
<dbReference type="GO" id="GO:0051015">
    <property type="term" value="F:actin filament binding"/>
    <property type="evidence" value="ECO:0007669"/>
    <property type="project" value="TreeGrafter"/>
</dbReference>
<evidence type="ECO:0000256" key="2">
    <source>
        <dbReference type="ARBA" id="ARBA00006039"/>
    </source>
</evidence>
<dbReference type="GO" id="GO:0030036">
    <property type="term" value="P:actin cytoskeleton organization"/>
    <property type="evidence" value="ECO:0007669"/>
    <property type="project" value="InterPro"/>
</dbReference>
<dbReference type="GO" id="GO:0008290">
    <property type="term" value="C:F-actin capping protein complex"/>
    <property type="evidence" value="ECO:0007669"/>
    <property type="project" value="InterPro"/>
</dbReference>
<dbReference type="GO" id="GO:0051490">
    <property type="term" value="P:negative regulation of filopodium assembly"/>
    <property type="evidence" value="ECO:0007669"/>
    <property type="project" value="TreeGrafter"/>
</dbReference>
<dbReference type="Pfam" id="PF00024">
    <property type="entry name" value="PAN_1"/>
    <property type="match status" value="2"/>
</dbReference>
<dbReference type="PROSITE" id="PS00231">
    <property type="entry name" value="F_ACTIN_CAPPING_BETA"/>
    <property type="match status" value="1"/>
</dbReference>